<organism evidence="1 2">
    <name type="scientific">Undibacterium curvum</name>
    <dbReference type="NCBI Taxonomy" id="2762294"/>
    <lineage>
        <taxon>Bacteria</taxon>
        <taxon>Pseudomonadati</taxon>
        <taxon>Pseudomonadota</taxon>
        <taxon>Betaproteobacteria</taxon>
        <taxon>Burkholderiales</taxon>
        <taxon>Oxalobacteraceae</taxon>
        <taxon>Undibacterium</taxon>
    </lineage>
</organism>
<accession>A0ABR7A5C0</accession>
<gene>
    <name evidence="1" type="ORF">H8K43_09985</name>
</gene>
<protein>
    <submittedName>
        <fullName evidence="1">Uncharacterized protein</fullName>
    </submittedName>
</protein>
<proteinExistence type="predicted"/>
<comment type="caution">
    <text evidence="1">The sequence shown here is derived from an EMBL/GenBank/DDBJ whole genome shotgun (WGS) entry which is preliminary data.</text>
</comment>
<evidence type="ECO:0000313" key="1">
    <source>
        <dbReference type="EMBL" id="MBC3932001.1"/>
    </source>
</evidence>
<name>A0ABR7A5C0_9BURK</name>
<sequence>MDFQKLKSVFVAVHATTKEHTESKRSYIGWVAARILIILIIIKDHRLGNILRGLFARSH</sequence>
<dbReference type="RefSeq" id="WP_186903682.1">
    <property type="nucleotide sequence ID" value="NZ_JACOGD010000004.1"/>
</dbReference>
<dbReference type="EMBL" id="JACOGD010000004">
    <property type="protein sequence ID" value="MBC3932001.1"/>
    <property type="molecule type" value="Genomic_DNA"/>
</dbReference>
<keyword evidence="2" id="KW-1185">Reference proteome</keyword>
<dbReference type="Proteomes" id="UP000654304">
    <property type="component" value="Unassembled WGS sequence"/>
</dbReference>
<reference evidence="1 2" key="1">
    <citation type="submission" date="2020-08" db="EMBL/GenBank/DDBJ databases">
        <title>Novel species isolated from subtropical streams in China.</title>
        <authorList>
            <person name="Lu H."/>
        </authorList>
    </citation>
    <scope>NUCLEOTIDE SEQUENCE [LARGE SCALE GENOMIC DNA]</scope>
    <source>
        <strain evidence="1 2">CY22W</strain>
    </source>
</reference>
<evidence type="ECO:0000313" key="2">
    <source>
        <dbReference type="Proteomes" id="UP000654304"/>
    </source>
</evidence>